<evidence type="ECO:0000313" key="2">
    <source>
        <dbReference type="Proteomes" id="UP001221898"/>
    </source>
</evidence>
<proteinExistence type="predicted"/>
<keyword evidence="2" id="KW-1185">Reference proteome</keyword>
<dbReference type="EMBL" id="JAINUG010000153">
    <property type="protein sequence ID" value="KAJ8391810.1"/>
    <property type="molecule type" value="Genomic_DNA"/>
</dbReference>
<dbReference type="AlphaFoldDB" id="A0AAD7RX02"/>
<reference evidence="1" key="1">
    <citation type="journal article" date="2023" name="Science">
        <title>Genome structures resolve the early diversification of teleost fishes.</title>
        <authorList>
            <person name="Parey E."/>
            <person name="Louis A."/>
            <person name="Montfort J."/>
            <person name="Bouchez O."/>
            <person name="Roques C."/>
            <person name="Iampietro C."/>
            <person name="Lluch J."/>
            <person name="Castinel A."/>
            <person name="Donnadieu C."/>
            <person name="Desvignes T."/>
            <person name="Floi Bucao C."/>
            <person name="Jouanno E."/>
            <person name="Wen M."/>
            <person name="Mejri S."/>
            <person name="Dirks R."/>
            <person name="Jansen H."/>
            <person name="Henkel C."/>
            <person name="Chen W.J."/>
            <person name="Zahm M."/>
            <person name="Cabau C."/>
            <person name="Klopp C."/>
            <person name="Thompson A.W."/>
            <person name="Robinson-Rechavi M."/>
            <person name="Braasch I."/>
            <person name="Lecointre G."/>
            <person name="Bobe J."/>
            <person name="Postlethwait J.H."/>
            <person name="Berthelot C."/>
            <person name="Roest Crollius H."/>
            <person name="Guiguen Y."/>
        </authorList>
    </citation>
    <scope>NUCLEOTIDE SEQUENCE</scope>
    <source>
        <strain evidence="1">NC1722</strain>
    </source>
</reference>
<comment type="caution">
    <text evidence="1">The sequence shown here is derived from an EMBL/GenBank/DDBJ whole genome shotgun (WGS) entry which is preliminary data.</text>
</comment>
<name>A0AAD7RX02_9TELE</name>
<sequence>MFKPANYCLIVDELLEYIYRRTPLLLCDGFVSLSLKYYRAGERRGSVRLVPSGRNVEGSPGNGALRRFAAVRYENMAVPGKDNMAASSVTLPLVRSKRSQPELAWKSEMKEAAC</sequence>
<protein>
    <submittedName>
        <fullName evidence="1">Uncharacterized protein</fullName>
    </submittedName>
</protein>
<organism evidence="1 2">
    <name type="scientific">Aldrovandia affinis</name>
    <dbReference type="NCBI Taxonomy" id="143900"/>
    <lineage>
        <taxon>Eukaryota</taxon>
        <taxon>Metazoa</taxon>
        <taxon>Chordata</taxon>
        <taxon>Craniata</taxon>
        <taxon>Vertebrata</taxon>
        <taxon>Euteleostomi</taxon>
        <taxon>Actinopterygii</taxon>
        <taxon>Neopterygii</taxon>
        <taxon>Teleostei</taxon>
        <taxon>Notacanthiformes</taxon>
        <taxon>Halosauridae</taxon>
        <taxon>Aldrovandia</taxon>
    </lineage>
</organism>
<accession>A0AAD7RX02</accession>
<evidence type="ECO:0000313" key="1">
    <source>
        <dbReference type="EMBL" id="KAJ8391810.1"/>
    </source>
</evidence>
<gene>
    <name evidence="1" type="ORF">AAFF_G00085820</name>
</gene>
<dbReference type="Proteomes" id="UP001221898">
    <property type="component" value="Unassembled WGS sequence"/>
</dbReference>